<feature type="chain" id="PRO_5012242678" evidence="1">
    <location>
        <begin position="20"/>
        <end position="277"/>
    </location>
</feature>
<evidence type="ECO:0000313" key="3">
    <source>
        <dbReference type="EMBL" id="OYQ37202.1"/>
    </source>
</evidence>
<reference evidence="3 4" key="1">
    <citation type="submission" date="2017-07" db="EMBL/GenBank/DDBJ databases">
        <title>Flavobacterium cyanobacteriorum sp. nov., isolated from cyanobacterial aggregates in a eutrophic lake.</title>
        <authorList>
            <person name="Cai H."/>
        </authorList>
    </citation>
    <scope>NUCLEOTIDE SEQUENCE [LARGE SCALE GENOMIC DNA]</scope>
    <source>
        <strain evidence="3 4">TH021</strain>
    </source>
</reference>
<feature type="domain" description="Putative auto-transporter adhesin head GIN" evidence="2">
    <location>
        <begin position="40"/>
        <end position="259"/>
    </location>
</feature>
<evidence type="ECO:0000313" key="4">
    <source>
        <dbReference type="Proteomes" id="UP000216605"/>
    </source>
</evidence>
<name>A0A255Z6Z5_9FLAO</name>
<organism evidence="3 4">
    <name type="scientific">Flavobacterium cyanobacteriorum</name>
    <dbReference type="NCBI Taxonomy" id="2022802"/>
    <lineage>
        <taxon>Bacteria</taxon>
        <taxon>Pseudomonadati</taxon>
        <taxon>Bacteroidota</taxon>
        <taxon>Flavobacteriia</taxon>
        <taxon>Flavobacteriales</taxon>
        <taxon>Flavobacteriaceae</taxon>
        <taxon>Flavobacterium</taxon>
    </lineage>
</organism>
<proteinExistence type="predicted"/>
<accession>A0A255Z6Z5</accession>
<comment type="caution">
    <text evidence="3">The sequence shown here is derived from an EMBL/GenBank/DDBJ whole genome shotgun (WGS) entry which is preliminary data.</text>
</comment>
<dbReference type="OrthoDB" id="1419485at2"/>
<dbReference type="EMBL" id="NOXV01000258">
    <property type="protein sequence ID" value="OYQ37202.1"/>
    <property type="molecule type" value="Genomic_DNA"/>
</dbReference>
<evidence type="ECO:0000259" key="2">
    <source>
        <dbReference type="Pfam" id="PF10988"/>
    </source>
</evidence>
<dbReference type="Pfam" id="PF10988">
    <property type="entry name" value="DUF2807"/>
    <property type="match status" value="1"/>
</dbReference>
<sequence length="277" mass="30538">MKKTVLMLLAVTVSVTAFAQKKEKVKGSKIVTVTQKETADFEHLEVEDNIEVFLVKGDKQAIEIEADDNLHEVITSEMYGNTLRLATSKEVTGAKKISVRVIYTDHLKSITGKHQTIINALAELNLPDITIKNLDYSKSFLNVNSANFKLILNDKTKAEVNIKAENTVFELSKNADLKALVASPVFKADLYQKSNMVIEGDAADAKIRLDNNAKLTAKKFTVKNLELTVESYSTCTVLATENISIAASGKTEIQLLGKPKVSILNFADSAVIYKKEQ</sequence>
<dbReference type="Proteomes" id="UP000216605">
    <property type="component" value="Unassembled WGS sequence"/>
</dbReference>
<dbReference type="InterPro" id="IPR021255">
    <property type="entry name" value="DUF2807"/>
</dbReference>
<evidence type="ECO:0000256" key="1">
    <source>
        <dbReference type="SAM" id="SignalP"/>
    </source>
</evidence>
<dbReference type="RefSeq" id="WP_094414649.1">
    <property type="nucleotide sequence ID" value="NZ_NOXV01000258.1"/>
</dbReference>
<feature type="signal peptide" evidence="1">
    <location>
        <begin position="1"/>
        <end position="19"/>
    </location>
</feature>
<protein>
    <submittedName>
        <fullName evidence="3">DUF2807 domain-containing protein</fullName>
    </submittedName>
</protein>
<keyword evidence="1" id="KW-0732">Signal</keyword>
<keyword evidence="4" id="KW-1185">Reference proteome</keyword>
<dbReference type="Gene3D" id="2.160.20.120">
    <property type="match status" value="1"/>
</dbReference>
<dbReference type="AlphaFoldDB" id="A0A255Z6Z5"/>
<gene>
    <name evidence="3" type="ORF">CHU92_08670</name>
</gene>